<dbReference type="InterPro" id="IPR003714">
    <property type="entry name" value="PhoH"/>
</dbReference>
<evidence type="ECO:0000313" key="6">
    <source>
        <dbReference type="EMBL" id="MER2999598.1"/>
    </source>
</evidence>
<dbReference type="CDD" id="cd09883">
    <property type="entry name" value="PIN_VapC_PhoHL-ATPase"/>
    <property type="match status" value="1"/>
</dbReference>
<name>A0ABV1RYW7_9BACT</name>
<protein>
    <submittedName>
        <fullName evidence="6">PhoH family protein</fullName>
    </submittedName>
</protein>
<organism evidence="6 7">
    <name type="scientific">Pontibacter populi</name>
    <dbReference type="NCBI Taxonomy" id="890055"/>
    <lineage>
        <taxon>Bacteria</taxon>
        <taxon>Pseudomonadati</taxon>
        <taxon>Bacteroidota</taxon>
        <taxon>Cytophagia</taxon>
        <taxon>Cytophagales</taxon>
        <taxon>Hymenobacteraceae</taxon>
        <taxon>Pontibacter</taxon>
    </lineage>
</organism>
<dbReference type="EMBL" id="JBEOKT010000027">
    <property type="protein sequence ID" value="MER2999598.1"/>
    <property type="molecule type" value="Genomic_DNA"/>
</dbReference>
<keyword evidence="2" id="KW-0547">Nucleotide-binding</keyword>
<dbReference type="Pfam" id="PF13638">
    <property type="entry name" value="PIN_4"/>
    <property type="match status" value="1"/>
</dbReference>
<dbReference type="SMART" id="SM00670">
    <property type="entry name" value="PINc"/>
    <property type="match status" value="1"/>
</dbReference>
<proteinExistence type="inferred from homology"/>
<keyword evidence="7" id="KW-1185">Reference proteome</keyword>
<feature type="domain" description="PIN" evidence="5">
    <location>
        <begin position="7"/>
        <end position="136"/>
    </location>
</feature>
<reference evidence="6 7" key="1">
    <citation type="submission" date="2024-06" db="EMBL/GenBank/DDBJ databases">
        <title>Pontibacter populi HYL7-15.</title>
        <authorList>
            <person name="Kim M.K."/>
        </authorList>
    </citation>
    <scope>NUCLEOTIDE SEQUENCE [LARGE SCALE GENOMIC DNA]</scope>
    <source>
        <strain evidence="6 7">HYL7-15</strain>
    </source>
</reference>
<evidence type="ECO:0000256" key="4">
    <source>
        <dbReference type="ARBA" id="ARBA00046345"/>
    </source>
</evidence>
<sequence length="441" mass="50030">MKAADRKVFVLDTSVILYDHSAIQNFQEHDVAIPITVLEELDNFKKGNDIKNFEAREFIRFIDKLSAEHKLQEWIPLNGKTKGSFRVIMNENVTLDAVKVFGDKNDHRILNSALQIQQEQPGRKVVLVTKDINLRLKARALNLISEDYETGKIQDVAGLYTGNDTLEDVPANIINDLYEKGVCEVDKVMPSPPADNHFFILKSFKNSILSFYNASEKLLERVDKQAAFGVKPRNAEQTFALHALLNPNIKLVSIQGVAGTGKTLLALASALEQRRDYKQIYLARPIVPLSNKDIGYLPGDIKSKLNPYMEPLWDNLKYIQNQFAENSKEYQKIRDMVELEKLMITPLAYIRGRSLSNIIFIVDEAQNLTPHEVKTIISRAGENTKIIFTGDIYQIDTPYLDSQSNGLSYLIDRAKNHPLYAHVTLMKGERSELANLANELL</sequence>
<comment type="similarity">
    <text evidence="1">Belongs to the PhoH family.</text>
</comment>
<dbReference type="RefSeq" id="WP_350414508.1">
    <property type="nucleotide sequence ID" value="NZ_JBEOKT010000027.1"/>
</dbReference>
<dbReference type="InterPro" id="IPR002716">
    <property type="entry name" value="PIN_dom"/>
</dbReference>
<dbReference type="SUPFAM" id="SSF88723">
    <property type="entry name" value="PIN domain-like"/>
    <property type="match status" value="1"/>
</dbReference>
<keyword evidence="3" id="KW-0067">ATP-binding</keyword>
<evidence type="ECO:0000256" key="2">
    <source>
        <dbReference type="ARBA" id="ARBA00022741"/>
    </source>
</evidence>
<evidence type="ECO:0000259" key="5">
    <source>
        <dbReference type="SMART" id="SM00670"/>
    </source>
</evidence>
<comment type="similarity">
    <text evidence="4">In the N-terminal section; belongs to the PINc/VapC protein family.</text>
</comment>
<evidence type="ECO:0000256" key="1">
    <source>
        <dbReference type="ARBA" id="ARBA00010393"/>
    </source>
</evidence>
<dbReference type="PANTHER" id="PTHR30473">
    <property type="entry name" value="PROTEIN PHOH"/>
    <property type="match status" value="1"/>
</dbReference>
<dbReference type="InterPro" id="IPR029060">
    <property type="entry name" value="PIN-like_dom_sf"/>
</dbReference>
<gene>
    <name evidence="6" type="ORF">ABS362_18745</name>
</gene>
<dbReference type="SUPFAM" id="SSF52540">
    <property type="entry name" value="P-loop containing nucleoside triphosphate hydrolases"/>
    <property type="match status" value="1"/>
</dbReference>
<dbReference type="Pfam" id="PF02562">
    <property type="entry name" value="PhoH"/>
    <property type="match status" value="1"/>
</dbReference>
<evidence type="ECO:0000313" key="7">
    <source>
        <dbReference type="Proteomes" id="UP001476807"/>
    </source>
</evidence>
<dbReference type="InterPro" id="IPR051451">
    <property type="entry name" value="PhoH2-like"/>
</dbReference>
<dbReference type="Gene3D" id="3.40.50.1010">
    <property type="entry name" value="5'-nuclease"/>
    <property type="match status" value="1"/>
</dbReference>
<dbReference type="Gene3D" id="3.40.50.300">
    <property type="entry name" value="P-loop containing nucleotide triphosphate hydrolases"/>
    <property type="match status" value="1"/>
</dbReference>
<evidence type="ECO:0000256" key="3">
    <source>
        <dbReference type="ARBA" id="ARBA00022840"/>
    </source>
</evidence>
<comment type="caution">
    <text evidence="6">The sequence shown here is derived from an EMBL/GenBank/DDBJ whole genome shotgun (WGS) entry which is preliminary data.</text>
</comment>
<dbReference type="PANTHER" id="PTHR30473:SF2">
    <property type="entry name" value="PIN DOMAIN-CONTAINING PROTEIN"/>
    <property type="match status" value="1"/>
</dbReference>
<dbReference type="InterPro" id="IPR027417">
    <property type="entry name" value="P-loop_NTPase"/>
</dbReference>
<dbReference type="Proteomes" id="UP001476807">
    <property type="component" value="Unassembled WGS sequence"/>
</dbReference>
<accession>A0ABV1RYW7</accession>